<dbReference type="EMBL" id="UINC01090934">
    <property type="protein sequence ID" value="SVC43299.1"/>
    <property type="molecule type" value="Genomic_DNA"/>
</dbReference>
<dbReference type="PANTHER" id="PTHR20854:SF4">
    <property type="entry name" value="INOSITOL-1-MONOPHOSPHATASE-RELATED"/>
    <property type="match status" value="1"/>
</dbReference>
<gene>
    <name evidence="1" type="ORF">METZ01_LOCUS296153</name>
</gene>
<dbReference type="AlphaFoldDB" id="A0A382M2Z0"/>
<dbReference type="Gene3D" id="3.30.540.10">
    <property type="entry name" value="Fructose-1,6-Bisphosphatase, subunit A, domain 1"/>
    <property type="match status" value="1"/>
</dbReference>
<dbReference type="Pfam" id="PF00459">
    <property type="entry name" value="Inositol_P"/>
    <property type="match status" value="1"/>
</dbReference>
<dbReference type="Gene3D" id="3.40.190.80">
    <property type="match status" value="1"/>
</dbReference>
<proteinExistence type="predicted"/>
<dbReference type="GO" id="GO:0007165">
    <property type="term" value="P:signal transduction"/>
    <property type="evidence" value="ECO:0007669"/>
    <property type="project" value="TreeGrafter"/>
</dbReference>
<dbReference type="PRINTS" id="PR00377">
    <property type="entry name" value="IMPHPHTASES"/>
</dbReference>
<dbReference type="PANTHER" id="PTHR20854">
    <property type="entry name" value="INOSITOL MONOPHOSPHATASE"/>
    <property type="match status" value="1"/>
</dbReference>
<evidence type="ECO:0008006" key="2">
    <source>
        <dbReference type="Google" id="ProtNLM"/>
    </source>
</evidence>
<dbReference type="InterPro" id="IPR000760">
    <property type="entry name" value="Inositol_monophosphatase-like"/>
</dbReference>
<accession>A0A382M2Z0</accession>
<dbReference type="GO" id="GO:0006020">
    <property type="term" value="P:inositol metabolic process"/>
    <property type="evidence" value="ECO:0007669"/>
    <property type="project" value="TreeGrafter"/>
</dbReference>
<name>A0A382M2Z0_9ZZZZ</name>
<dbReference type="SUPFAM" id="SSF56655">
    <property type="entry name" value="Carbohydrate phosphatase"/>
    <property type="match status" value="1"/>
</dbReference>
<dbReference type="GO" id="GO:0008934">
    <property type="term" value="F:inositol monophosphate 1-phosphatase activity"/>
    <property type="evidence" value="ECO:0007669"/>
    <property type="project" value="TreeGrafter"/>
</dbReference>
<organism evidence="1">
    <name type="scientific">marine metagenome</name>
    <dbReference type="NCBI Taxonomy" id="408172"/>
    <lineage>
        <taxon>unclassified sequences</taxon>
        <taxon>metagenomes</taxon>
        <taxon>ecological metagenomes</taxon>
    </lineage>
</organism>
<protein>
    <recommendedName>
        <fullName evidence="2">Histidinol-phosphatase</fullName>
    </recommendedName>
</protein>
<reference evidence="1" key="1">
    <citation type="submission" date="2018-05" db="EMBL/GenBank/DDBJ databases">
        <authorList>
            <person name="Lanie J.A."/>
            <person name="Ng W.-L."/>
            <person name="Kazmierczak K.M."/>
            <person name="Andrzejewski T.M."/>
            <person name="Davidsen T.M."/>
            <person name="Wayne K.J."/>
            <person name="Tettelin H."/>
            <person name="Glass J.I."/>
            <person name="Rusch D."/>
            <person name="Podicherti R."/>
            <person name="Tsui H.-C.T."/>
            <person name="Winkler M.E."/>
        </authorList>
    </citation>
    <scope>NUCLEOTIDE SEQUENCE</scope>
</reference>
<sequence>MNESNSQQGSGCQIFENHHIVDQTIFYTMNLDQFQNLVLDWTRESGELILKYFRDPSLKVTKKKDASPVTQADRQAEQLLRKRISEHFPKHGIVGEEFEPVREEAEWTWLVDPIDGTKSFVAGVPLFGTVLCLQFHGKPVLGAIHLPALGGQLLVGDGNVALLDAREVSVREPDPCGEWVVLTTDERDILTHRSESGWSSLLKKVAYCRTWGDCYGYYLVATGKADVMLDPIVNPWDFHGAIPIIQGAGGKITNWIGEDAAGSDSTVAASPEIHSTVLSFLNHQI</sequence>
<evidence type="ECO:0000313" key="1">
    <source>
        <dbReference type="EMBL" id="SVC43299.1"/>
    </source>
</evidence>